<accession>A0A382FGX5</accession>
<comment type="cofactor">
    <cofactor evidence="1">
        <name>[4Fe-4S] cluster</name>
        <dbReference type="ChEBI" id="CHEBI:49883"/>
    </cofactor>
</comment>
<evidence type="ECO:0000313" key="4">
    <source>
        <dbReference type="EMBL" id="SVB61584.1"/>
    </source>
</evidence>
<dbReference type="AlphaFoldDB" id="A0A382FGX5"/>
<reference evidence="4" key="1">
    <citation type="submission" date="2018-05" db="EMBL/GenBank/DDBJ databases">
        <authorList>
            <person name="Lanie J.A."/>
            <person name="Ng W.-L."/>
            <person name="Kazmierczak K.M."/>
            <person name="Andrzejewski T.M."/>
            <person name="Davidsen T.M."/>
            <person name="Wayne K.J."/>
            <person name="Tettelin H."/>
            <person name="Glass J.I."/>
            <person name="Rusch D."/>
            <person name="Podicherti R."/>
            <person name="Tsui H.-C.T."/>
            <person name="Winkler M.E."/>
        </authorList>
    </citation>
    <scope>NUCLEOTIDE SEQUENCE</scope>
</reference>
<name>A0A382FGX5_9ZZZZ</name>
<dbReference type="GO" id="GO:0046429">
    <property type="term" value="F:4-hydroxy-3-methylbut-2-en-1-yl diphosphate synthase activity (ferredoxin)"/>
    <property type="evidence" value="ECO:0007669"/>
    <property type="project" value="InterPro"/>
</dbReference>
<dbReference type="GO" id="GO:0019288">
    <property type="term" value="P:isopentenyl diphosphate biosynthetic process, methylerythritol 4-phosphate pathway"/>
    <property type="evidence" value="ECO:0007669"/>
    <property type="project" value="TreeGrafter"/>
</dbReference>
<keyword evidence="2" id="KW-0408">Iron</keyword>
<organism evidence="4">
    <name type="scientific">marine metagenome</name>
    <dbReference type="NCBI Taxonomy" id="408172"/>
    <lineage>
        <taxon>unclassified sequences</taxon>
        <taxon>metagenomes</taxon>
        <taxon>ecological metagenomes</taxon>
    </lineage>
</organism>
<dbReference type="Gene3D" id="3.20.20.20">
    <property type="entry name" value="Dihydropteroate synthase-like"/>
    <property type="match status" value="1"/>
</dbReference>
<dbReference type="InterPro" id="IPR011005">
    <property type="entry name" value="Dihydropteroate_synth-like_sf"/>
</dbReference>
<feature type="non-terminal residue" evidence="4">
    <location>
        <position position="101"/>
    </location>
</feature>
<dbReference type="EMBL" id="UINC01049604">
    <property type="protein sequence ID" value="SVB61584.1"/>
    <property type="molecule type" value="Genomic_DNA"/>
</dbReference>
<dbReference type="InterPro" id="IPR058578">
    <property type="entry name" value="IspG_TIM"/>
</dbReference>
<evidence type="ECO:0000256" key="1">
    <source>
        <dbReference type="ARBA" id="ARBA00001966"/>
    </source>
</evidence>
<dbReference type="GO" id="GO:0051539">
    <property type="term" value="F:4 iron, 4 sulfur cluster binding"/>
    <property type="evidence" value="ECO:0007669"/>
    <property type="project" value="UniProtKB-KW"/>
</dbReference>
<protein>
    <recommendedName>
        <fullName evidence="3">IspG TIM-barrel domain-containing protein</fullName>
    </recommendedName>
</protein>
<feature type="domain" description="IspG TIM-barrel" evidence="3">
    <location>
        <begin position="1"/>
        <end position="101"/>
    </location>
</feature>
<gene>
    <name evidence="4" type="ORF">METZ01_LOCUS214438</name>
</gene>
<dbReference type="InterPro" id="IPR004588">
    <property type="entry name" value="IspG_bac-typ"/>
</dbReference>
<keyword evidence="2" id="KW-0479">Metal-binding</keyword>
<dbReference type="PANTHER" id="PTHR30454">
    <property type="entry name" value="4-HYDROXY-3-METHYLBUT-2-EN-1-YL DIPHOSPHATE SYNTHASE"/>
    <property type="match status" value="1"/>
</dbReference>
<dbReference type="Pfam" id="PF04551">
    <property type="entry name" value="GcpE"/>
    <property type="match status" value="1"/>
</dbReference>
<sequence length="101" mass="11040">MVGSLGIGGNNPIRIQSMTTTDTMNTRATVDQSLRMIRAGSELVRITAPSKREAENLRIIKEEIRSCGYNTPIIADIHFTPNAALIAATIVEKVRINPGNY</sequence>
<dbReference type="GO" id="GO:0016114">
    <property type="term" value="P:terpenoid biosynthetic process"/>
    <property type="evidence" value="ECO:0007669"/>
    <property type="project" value="InterPro"/>
</dbReference>
<evidence type="ECO:0000256" key="2">
    <source>
        <dbReference type="ARBA" id="ARBA00022485"/>
    </source>
</evidence>
<evidence type="ECO:0000259" key="3">
    <source>
        <dbReference type="Pfam" id="PF04551"/>
    </source>
</evidence>
<dbReference type="PANTHER" id="PTHR30454:SF0">
    <property type="entry name" value="4-HYDROXY-3-METHYLBUT-2-EN-1-YL DIPHOSPHATE SYNTHASE (FERREDOXIN), CHLOROPLASTIC"/>
    <property type="match status" value="1"/>
</dbReference>
<proteinExistence type="predicted"/>
<keyword evidence="2" id="KW-0411">Iron-sulfur</keyword>
<keyword evidence="2" id="KW-0004">4Fe-4S</keyword>